<evidence type="ECO:0000313" key="4">
    <source>
        <dbReference type="Proteomes" id="UP000217289"/>
    </source>
</evidence>
<dbReference type="KEGG" id="mbd:MEBOL_003442"/>
<keyword evidence="4" id="KW-1185">Reference proteome</keyword>
<protein>
    <submittedName>
        <fullName evidence="3">Uncharacterized protein</fullName>
    </submittedName>
</protein>
<keyword evidence="2" id="KW-0812">Transmembrane</keyword>
<accession>A0A250IFP6</accession>
<evidence type="ECO:0000313" key="3">
    <source>
        <dbReference type="EMBL" id="ATB29987.1"/>
    </source>
</evidence>
<sequence length="483" mass="53432">MTHAEHIQQRSRLARGLAHERRELLARVPFAHELERSTPALERLARPVVALAGEAPADTSALHQALGADVPWRWLEVGVARSEDVMSAMGDLGPDFSLTELSEHCLLLLSADTPPSDEEQAWLRHLPESFPDGTLQVVLVHRGALPASSPDASPRPPRGARLPPTLPVLEVSLLGEGVDALREAVAERVAARQLALLDAAMKDWSRLLADLHALLELRPLAPLRPGTLSRLRLGLDEVLADEGRRLEQELPRFVEACVDALHPRLPESQRRLTEAFREKLSERIEPSLHALRARLERRMAQELARDVEGPTRAALTDRFGRLVEPRALFFDWSSARTGGLAALGAAALMSSMRKKGGWALAGAALVGGVLAGMLGRGARLRTDEELRREVAEPLLEESRQRLQEALDASRADVHHLCDLLQKAADIFSPERGATYDAERLGEAISQAESQRDRLDRELEELRWKHRLEALTGPTRQPMPLTQH</sequence>
<feature type="coiled-coil region" evidence="1">
    <location>
        <begin position="437"/>
        <end position="464"/>
    </location>
</feature>
<keyword evidence="2" id="KW-0472">Membrane</keyword>
<reference evidence="3 4" key="1">
    <citation type="submission" date="2017-06" db="EMBL/GenBank/DDBJ databases">
        <authorList>
            <person name="Kim H.J."/>
            <person name="Triplett B.A."/>
        </authorList>
    </citation>
    <scope>NUCLEOTIDE SEQUENCE [LARGE SCALE GENOMIC DNA]</scope>
    <source>
        <strain evidence="3 4">DSM 14713</strain>
    </source>
</reference>
<keyword evidence="1" id="KW-0175">Coiled coil</keyword>
<proteinExistence type="predicted"/>
<dbReference type="OrthoDB" id="5511515at2"/>
<name>A0A250IFP6_9BACT</name>
<organism evidence="3 4">
    <name type="scientific">Melittangium boletus DSM 14713</name>
    <dbReference type="NCBI Taxonomy" id="1294270"/>
    <lineage>
        <taxon>Bacteria</taxon>
        <taxon>Pseudomonadati</taxon>
        <taxon>Myxococcota</taxon>
        <taxon>Myxococcia</taxon>
        <taxon>Myxococcales</taxon>
        <taxon>Cystobacterineae</taxon>
        <taxon>Archangiaceae</taxon>
        <taxon>Melittangium</taxon>
    </lineage>
</organism>
<dbReference type="Proteomes" id="UP000217289">
    <property type="component" value="Chromosome"/>
</dbReference>
<keyword evidence="2" id="KW-1133">Transmembrane helix</keyword>
<dbReference type="RefSeq" id="WP_095978489.1">
    <property type="nucleotide sequence ID" value="NZ_CP022163.1"/>
</dbReference>
<feature type="transmembrane region" description="Helical" evidence="2">
    <location>
        <begin position="358"/>
        <end position="378"/>
    </location>
</feature>
<dbReference type="AlphaFoldDB" id="A0A250IFP6"/>
<evidence type="ECO:0000256" key="2">
    <source>
        <dbReference type="SAM" id="Phobius"/>
    </source>
</evidence>
<dbReference type="EMBL" id="CP022163">
    <property type="protein sequence ID" value="ATB29987.1"/>
    <property type="molecule type" value="Genomic_DNA"/>
</dbReference>
<gene>
    <name evidence="3" type="ORF">MEBOL_003442</name>
</gene>
<evidence type="ECO:0000256" key="1">
    <source>
        <dbReference type="SAM" id="Coils"/>
    </source>
</evidence>